<dbReference type="InterPro" id="IPR034346">
    <property type="entry name" value="Gtt2-like_C"/>
</dbReference>
<dbReference type="PROSITE" id="PS50404">
    <property type="entry name" value="GST_NTER"/>
    <property type="match status" value="1"/>
</dbReference>
<dbReference type="SUPFAM" id="SSF47616">
    <property type="entry name" value="GST C-terminal domain-like"/>
    <property type="match status" value="1"/>
</dbReference>
<dbReference type="EMBL" id="JAJUBC010000003">
    <property type="protein sequence ID" value="MDD1792169.1"/>
    <property type="molecule type" value="Genomic_DNA"/>
</dbReference>
<dbReference type="Gene3D" id="3.40.30.10">
    <property type="entry name" value="Glutaredoxin"/>
    <property type="match status" value="1"/>
</dbReference>
<gene>
    <name evidence="3" type="ORF">LRP50_03415</name>
</gene>
<reference evidence="3" key="1">
    <citation type="submission" date="2021-12" db="EMBL/GenBank/DDBJ databases">
        <title>Enterovibrio ZSDZ35 sp. nov. and Enterovibrio ZSDZ42 sp. nov., isolated from coastal seawater in Qingdao.</title>
        <authorList>
            <person name="Zhang P."/>
        </authorList>
    </citation>
    <scope>NUCLEOTIDE SEQUENCE</scope>
    <source>
        <strain evidence="3">ZSDZ42</strain>
    </source>
</reference>
<dbReference type="InterPro" id="IPR036249">
    <property type="entry name" value="Thioredoxin-like_sf"/>
</dbReference>
<feature type="domain" description="GST C-terminal" evidence="2">
    <location>
        <begin position="87"/>
        <end position="208"/>
    </location>
</feature>
<dbReference type="CDD" id="cd03182">
    <property type="entry name" value="GST_C_GTT2_like"/>
    <property type="match status" value="1"/>
</dbReference>
<dbReference type="Proteomes" id="UP001149400">
    <property type="component" value="Unassembled WGS sequence"/>
</dbReference>
<dbReference type="InterPro" id="IPR034345">
    <property type="entry name" value="Gtt2-like_N"/>
</dbReference>
<evidence type="ECO:0000259" key="2">
    <source>
        <dbReference type="PROSITE" id="PS50405"/>
    </source>
</evidence>
<dbReference type="SFLD" id="SFLDS00019">
    <property type="entry name" value="Glutathione_Transferase_(cytos"/>
    <property type="match status" value="1"/>
</dbReference>
<accession>A0ABT5QVY0</accession>
<feature type="domain" description="GST N-terminal" evidence="1">
    <location>
        <begin position="1"/>
        <end position="81"/>
    </location>
</feature>
<dbReference type="SUPFAM" id="SSF52833">
    <property type="entry name" value="Thioredoxin-like"/>
    <property type="match status" value="1"/>
</dbReference>
<evidence type="ECO:0000313" key="3">
    <source>
        <dbReference type="EMBL" id="MDD1792169.1"/>
    </source>
</evidence>
<dbReference type="Pfam" id="PF00043">
    <property type="entry name" value="GST_C"/>
    <property type="match status" value="1"/>
</dbReference>
<dbReference type="InterPro" id="IPR036282">
    <property type="entry name" value="Glutathione-S-Trfase_C_sf"/>
</dbReference>
<comment type="caution">
    <text evidence="3">The sequence shown here is derived from an EMBL/GenBank/DDBJ whole genome shotgun (WGS) entry which is preliminary data.</text>
</comment>
<organism evidence="3 4">
    <name type="scientific">Enterovibrio gelatinilyticus</name>
    <dbReference type="NCBI Taxonomy" id="2899819"/>
    <lineage>
        <taxon>Bacteria</taxon>
        <taxon>Pseudomonadati</taxon>
        <taxon>Pseudomonadota</taxon>
        <taxon>Gammaproteobacteria</taxon>
        <taxon>Vibrionales</taxon>
        <taxon>Vibrionaceae</taxon>
        <taxon>Enterovibrio</taxon>
    </lineage>
</organism>
<keyword evidence="4" id="KW-1185">Reference proteome</keyword>
<protein>
    <submittedName>
        <fullName evidence="3">Glutathione S-transferase</fullName>
    </submittedName>
</protein>
<dbReference type="SFLD" id="SFLDG00358">
    <property type="entry name" value="Main_(cytGST)"/>
    <property type="match status" value="1"/>
</dbReference>
<name>A0ABT5QVY0_9GAMM</name>
<dbReference type="InterPro" id="IPR004046">
    <property type="entry name" value="GST_C"/>
</dbReference>
<dbReference type="PROSITE" id="PS50405">
    <property type="entry name" value="GST_CTER"/>
    <property type="match status" value="1"/>
</dbReference>
<evidence type="ECO:0000313" key="4">
    <source>
        <dbReference type="Proteomes" id="UP001149400"/>
    </source>
</evidence>
<dbReference type="InterPro" id="IPR010987">
    <property type="entry name" value="Glutathione-S-Trfase_C-like"/>
</dbReference>
<sequence>MKLYEKAPAPSARRVSLFIAEKGIVIPRIDVDIRGGENTTDAFKAKSPNGKIPCLELDDGTTICESVAICRYIDAAFPTNHHLFGEGALAIGQVEMWNRIVEFQGLYAGFQAFRNITGVYKDRERCVEAWGNESKQRVEEFLPELDKRLATSPYVAGDKFSIADISTYILCDFLKNLDLQLDESLPALLAWQRKINERPAFIEASKQS</sequence>
<dbReference type="CDD" id="cd03051">
    <property type="entry name" value="GST_N_GTT2_like"/>
    <property type="match status" value="1"/>
</dbReference>
<dbReference type="InterPro" id="IPR040079">
    <property type="entry name" value="Glutathione_S-Trfase"/>
</dbReference>
<proteinExistence type="predicted"/>
<evidence type="ECO:0000259" key="1">
    <source>
        <dbReference type="PROSITE" id="PS50404"/>
    </source>
</evidence>
<dbReference type="PANTHER" id="PTHR44051">
    <property type="entry name" value="GLUTATHIONE S-TRANSFERASE-RELATED"/>
    <property type="match status" value="1"/>
</dbReference>
<dbReference type="InterPro" id="IPR004045">
    <property type="entry name" value="Glutathione_S-Trfase_N"/>
</dbReference>
<dbReference type="Pfam" id="PF13409">
    <property type="entry name" value="GST_N_2"/>
    <property type="match status" value="1"/>
</dbReference>
<dbReference type="PANTHER" id="PTHR44051:SF2">
    <property type="entry name" value="HYPOTHETICAL GLUTATHIONE S-TRANSFERASE LIKE PROTEIN"/>
    <property type="match status" value="1"/>
</dbReference>
<dbReference type="Gene3D" id="1.20.1050.10">
    <property type="match status" value="1"/>
</dbReference>
<dbReference type="RefSeq" id="WP_274163089.1">
    <property type="nucleotide sequence ID" value="NZ_JAJUBC010000003.1"/>
</dbReference>